<evidence type="ECO:0000256" key="7">
    <source>
        <dbReference type="ARBA" id="ARBA00023315"/>
    </source>
</evidence>
<dbReference type="InterPro" id="IPR042195">
    <property type="entry name" value="ArgJ_beta_C"/>
</dbReference>
<dbReference type="Gene3D" id="3.10.20.340">
    <property type="entry name" value="ArgJ beta chain, C-terminal domain"/>
    <property type="match status" value="1"/>
</dbReference>
<feature type="site" description="Involved in the stabilization of negative charge on the oxyanion by the formation of the oxyanion hole" evidence="8">
    <location>
        <position position="113"/>
    </location>
</feature>
<dbReference type="Gene3D" id="3.60.70.12">
    <property type="entry name" value="L-amino peptidase D-ALA esterase/amidase"/>
    <property type="match status" value="1"/>
</dbReference>
<dbReference type="EC" id="2.3.1.35" evidence="8"/>
<organism evidence="9 10">
    <name type="scientific">Capsulimonas corticalis</name>
    <dbReference type="NCBI Taxonomy" id="2219043"/>
    <lineage>
        <taxon>Bacteria</taxon>
        <taxon>Bacillati</taxon>
        <taxon>Armatimonadota</taxon>
        <taxon>Armatimonadia</taxon>
        <taxon>Capsulimonadales</taxon>
        <taxon>Capsulimonadaceae</taxon>
        <taxon>Capsulimonas</taxon>
    </lineage>
</organism>
<dbReference type="FunCoup" id="A0A402D1G5">
    <property type="interactions" value="405"/>
</dbReference>
<comment type="similarity">
    <text evidence="1 8">Belongs to the ArgJ family.</text>
</comment>
<dbReference type="CDD" id="cd02152">
    <property type="entry name" value="OAT"/>
    <property type="match status" value="1"/>
</dbReference>
<dbReference type="GO" id="GO:0004042">
    <property type="term" value="F:L-glutamate N-acetyltransferase activity"/>
    <property type="evidence" value="ECO:0007669"/>
    <property type="project" value="UniProtKB-UniRule"/>
</dbReference>
<keyword evidence="4 8" id="KW-0028">Amino-acid biosynthesis</keyword>
<feature type="binding site" evidence="8">
    <location>
        <position position="421"/>
    </location>
    <ligand>
        <name>substrate</name>
    </ligand>
</feature>
<dbReference type="Proteomes" id="UP000287394">
    <property type="component" value="Chromosome"/>
</dbReference>
<feature type="chain" id="PRO_5042621426" description="Arginine biosynthesis bifunctional protein ArgJ alpha chain" evidence="8">
    <location>
        <begin position="1"/>
        <end position="185"/>
    </location>
</feature>
<evidence type="ECO:0000313" key="10">
    <source>
        <dbReference type="Proteomes" id="UP000287394"/>
    </source>
</evidence>
<comment type="pathway">
    <text evidence="8">Amino-acid biosynthesis; L-arginine biosynthesis; N(2)-acetyl-L-ornithine from L-glutamate: step 1/4.</text>
</comment>
<feature type="binding site" evidence="8">
    <location>
        <position position="416"/>
    </location>
    <ligand>
        <name>substrate</name>
    </ligand>
</feature>
<sequence length="421" mass="44580">MDIIPGGIVAPQGFKTAGVYCGIKRKRNDLALIVSDVEAAAAGVFTTNVVKAPCVVSNQAYLEEGLARAIVVNSGNANACNGDQGFTDAVAMVQHAAEALGVPMRRVLSASTGVIGHKLPMEKIIAGIVDAAGKLHGEECDDTAQAIMTTDTFPKQVAVEFTLDGKTVRLGAIAKGSGMIAPNMATMLGFITTDAAIEQPVLQEMLRRVAWYTFNSITVDGDTSTNDMTLVLANGLAGNKIIDSLESADAREFEKALFSVCLHLAKEIARDGEGATKLVEVTVQNVAVPEHIASAFAANGREISPEHRAGFPRSVAKTIANSPLVKTALFGNDPNWGRILAAAGRAGVNFEPEKVEIALAGTTVYRDGMPTDFNGYVVSEAMKAKEVQILVDFHQAGGETATVWTCDFSYDYVKINAEYHT</sequence>
<comment type="subunit">
    <text evidence="2 8">Heterotetramer of two alpha and two beta chains.</text>
</comment>
<comment type="pathway">
    <text evidence="8">Amino-acid biosynthesis; L-arginine biosynthesis; L-ornithine and N-acetyl-L-glutamate from L-glutamate and N(2)-acetyl-L-ornithine (cyclic): step 1/1.</text>
</comment>
<evidence type="ECO:0000313" key="9">
    <source>
        <dbReference type="EMBL" id="BDI28632.1"/>
    </source>
</evidence>
<evidence type="ECO:0000256" key="2">
    <source>
        <dbReference type="ARBA" id="ARBA00011475"/>
    </source>
</evidence>
<accession>A0A402D1G5</accession>
<comment type="function">
    <text evidence="8">Catalyzes two activities which are involved in the cyclic version of arginine biosynthesis: the synthesis of N-acetylglutamate from glutamate and acetyl-CoA as the acetyl donor, and of ornithine by transacetylation between N(2)-acetylornithine and glutamate.</text>
</comment>
<dbReference type="Pfam" id="PF01960">
    <property type="entry name" value="ArgJ"/>
    <property type="match status" value="2"/>
</dbReference>
<dbReference type="RefSeq" id="WP_119323390.1">
    <property type="nucleotide sequence ID" value="NZ_AP025739.1"/>
</dbReference>
<evidence type="ECO:0000256" key="4">
    <source>
        <dbReference type="ARBA" id="ARBA00022605"/>
    </source>
</evidence>
<evidence type="ECO:0000256" key="5">
    <source>
        <dbReference type="ARBA" id="ARBA00022679"/>
    </source>
</evidence>
<name>A0A402D1G5_9BACT</name>
<feature type="binding site" evidence="8">
    <location>
        <position position="149"/>
    </location>
    <ligand>
        <name>substrate</name>
    </ligand>
</feature>
<feature type="binding site" evidence="8">
    <location>
        <position position="186"/>
    </location>
    <ligand>
        <name>substrate</name>
    </ligand>
</feature>
<dbReference type="HAMAP" id="MF_01106">
    <property type="entry name" value="ArgJ"/>
    <property type="match status" value="1"/>
</dbReference>
<keyword evidence="10" id="KW-1185">Reference proteome</keyword>
<dbReference type="GO" id="GO:0004358">
    <property type="term" value="F:L-glutamate N-acetyltransferase activity, acting on acetyl-L-ornithine as donor"/>
    <property type="evidence" value="ECO:0007669"/>
    <property type="project" value="UniProtKB-UniRule"/>
</dbReference>
<dbReference type="FunFam" id="3.60.70.12:FF:000001">
    <property type="entry name" value="Arginine biosynthesis bifunctional protein ArgJ, chloroplastic"/>
    <property type="match status" value="1"/>
</dbReference>
<dbReference type="EC" id="2.3.1.1" evidence="8"/>
<feature type="site" description="Cleavage; by autolysis" evidence="8">
    <location>
        <begin position="185"/>
        <end position="186"/>
    </location>
</feature>
<feature type="site" description="Involved in the stabilization of negative charge on the oxyanion by the formation of the oxyanion hole" evidence="8">
    <location>
        <position position="112"/>
    </location>
</feature>
<comment type="catalytic activity">
    <reaction evidence="8">
        <text>L-glutamate + acetyl-CoA = N-acetyl-L-glutamate + CoA + H(+)</text>
        <dbReference type="Rhea" id="RHEA:24292"/>
        <dbReference type="ChEBI" id="CHEBI:15378"/>
        <dbReference type="ChEBI" id="CHEBI:29985"/>
        <dbReference type="ChEBI" id="CHEBI:44337"/>
        <dbReference type="ChEBI" id="CHEBI:57287"/>
        <dbReference type="ChEBI" id="CHEBI:57288"/>
        <dbReference type="EC" id="2.3.1.1"/>
    </reaction>
</comment>
<dbReference type="GO" id="GO:0006592">
    <property type="term" value="P:ornithine biosynthetic process"/>
    <property type="evidence" value="ECO:0007669"/>
    <property type="project" value="TreeGrafter"/>
</dbReference>
<keyword evidence="3 8" id="KW-0055">Arginine biosynthesis</keyword>
<feature type="chain" id="PRO_5042621425" description="Arginine biosynthesis bifunctional protein ArgJ beta chain" evidence="8">
    <location>
        <begin position="186"/>
        <end position="421"/>
    </location>
</feature>
<dbReference type="PANTHER" id="PTHR23100">
    <property type="entry name" value="ARGININE BIOSYNTHESIS BIFUNCTIONAL PROTEIN ARGJ"/>
    <property type="match status" value="1"/>
</dbReference>
<dbReference type="PANTHER" id="PTHR23100:SF0">
    <property type="entry name" value="ARGININE BIOSYNTHESIS BIFUNCTIONAL PROTEIN ARGJ, MITOCHONDRIAL"/>
    <property type="match status" value="1"/>
</dbReference>
<comment type="catalytic activity">
    <reaction evidence="8">
        <text>N(2)-acetyl-L-ornithine + L-glutamate = N-acetyl-L-glutamate + L-ornithine</text>
        <dbReference type="Rhea" id="RHEA:15349"/>
        <dbReference type="ChEBI" id="CHEBI:29985"/>
        <dbReference type="ChEBI" id="CHEBI:44337"/>
        <dbReference type="ChEBI" id="CHEBI:46911"/>
        <dbReference type="ChEBI" id="CHEBI:57805"/>
        <dbReference type="EC" id="2.3.1.35"/>
    </reaction>
</comment>
<keyword evidence="5 8" id="KW-0808">Transferase</keyword>
<dbReference type="OrthoDB" id="9804242at2"/>
<dbReference type="NCBIfam" id="TIGR00120">
    <property type="entry name" value="ArgJ"/>
    <property type="match status" value="1"/>
</dbReference>
<dbReference type="InterPro" id="IPR016117">
    <property type="entry name" value="ArgJ-like_dom_sf"/>
</dbReference>
<dbReference type="GO" id="GO:0005737">
    <property type="term" value="C:cytoplasm"/>
    <property type="evidence" value="ECO:0007669"/>
    <property type="project" value="UniProtKB-SubCell"/>
</dbReference>
<keyword evidence="6 8" id="KW-0068">Autocatalytic cleavage</keyword>
<feature type="binding site" evidence="8">
    <location>
        <position position="175"/>
    </location>
    <ligand>
        <name>substrate</name>
    </ligand>
</feature>
<keyword evidence="7 8" id="KW-0012">Acyltransferase</keyword>
<feature type="binding site" evidence="8">
    <location>
        <position position="273"/>
    </location>
    <ligand>
        <name>substrate</name>
    </ligand>
</feature>
<dbReference type="SUPFAM" id="SSF56266">
    <property type="entry name" value="DmpA/ArgJ-like"/>
    <property type="match status" value="1"/>
</dbReference>
<evidence type="ECO:0000256" key="3">
    <source>
        <dbReference type="ARBA" id="ARBA00022571"/>
    </source>
</evidence>
<proteinExistence type="inferred from homology"/>
<keyword evidence="8" id="KW-0963">Cytoplasm</keyword>
<comment type="subcellular location">
    <subcellularLocation>
        <location evidence="8">Cytoplasm</location>
    </subcellularLocation>
</comment>
<dbReference type="NCBIfam" id="NF003802">
    <property type="entry name" value="PRK05388.1"/>
    <property type="match status" value="1"/>
</dbReference>
<dbReference type="InterPro" id="IPR002813">
    <property type="entry name" value="Arg_biosynth_ArgJ"/>
</dbReference>
<dbReference type="KEGG" id="ccot:CCAX7_006830"/>
<feature type="active site" description="Nucleophile" evidence="8">
    <location>
        <position position="186"/>
    </location>
</feature>
<dbReference type="GO" id="GO:0006526">
    <property type="term" value="P:L-arginine biosynthetic process"/>
    <property type="evidence" value="ECO:0007669"/>
    <property type="project" value="UniProtKB-UniRule"/>
</dbReference>
<gene>
    <name evidence="8 9" type="primary">argJ</name>
    <name evidence="9" type="ORF">CCAX7_006830</name>
</gene>
<keyword evidence="8" id="KW-0511">Multifunctional enzyme</keyword>
<protein>
    <recommendedName>
        <fullName evidence="8">Arginine biosynthesis bifunctional protein ArgJ</fullName>
    </recommendedName>
    <domain>
        <recommendedName>
            <fullName evidence="8">Glutamate N-acetyltransferase</fullName>
            <ecNumber evidence="8">2.3.1.35</ecNumber>
        </recommendedName>
        <alternativeName>
            <fullName evidence="8">Ornithine acetyltransferase</fullName>
            <shortName evidence="8">OATase</shortName>
        </alternativeName>
        <alternativeName>
            <fullName evidence="8">Ornithine transacetylase</fullName>
        </alternativeName>
    </domain>
    <domain>
        <recommendedName>
            <fullName evidence="8">Amino-acid acetyltransferase</fullName>
            <ecNumber evidence="8">2.3.1.1</ecNumber>
        </recommendedName>
        <alternativeName>
            <fullName evidence="8">N-acetylglutamate synthase</fullName>
            <shortName evidence="8">AGSase</shortName>
        </alternativeName>
    </domain>
    <component>
        <recommendedName>
            <fullName evidence="8">Arginine biosynthesis bifunctional protein ArgJ alpha chain</fullName>
        </recommendedName>
    </component>
    <component>
        <recommendedName>
            <fullName evidence="8">Arginine biosynthesis bifunctional protein ArgJ beta chain</fullName>
        </recommendedName>
    </component>
</protein>
<dbReference type="EMBL" id="AP025739">
    <property type="protein sequence ID" value="BDI28632.1"/>
    <property type="molecule type" value="Genomic_DNA"/>
</dbReference>
<evidence type="ECO:0000256" key="6">
    <source>
        <dbReference type="ARBA" id="ARBA00022813"/>
    </source>
</evidence>
<reference evidence="9 10" key="1">
    <citation type="journal article" date="2019" name="Int. J. Syst. Evol. Microbiol.">
        <title>Capsulimonas corticalis gen. nov., sp. nov., an aerobic capsulated bacterium, of a novel bacterial order, Capsulimonadales ord. nov., of the class Armatimonadia of the phylum Armatimonadetes.</title>
        <authorList>
            <person name="Li J."/>
            <person name="Kudo C."/>
            <person name="Tonouchi A."/>
        </authorList>
    </citation>
    <scope>NUCLEOTIDE SEQUENCE [LARGE SCALE GENOMIC DNA]</scope>
    <source>
        <strain evidence="9 10">AX-7</strain>
    </source>
</reference>
<evidence type="ECO:0000256" key="1">
    <source>
        <dbReference type="ARBA" id="ARBA00006774"/>
    </source>
</evidence>
<dbReference type="AlphaFoldDB" id="A0A402D1G5"/>
<evidence type="ECO:0000256" key="8">
    <source>
        <dbReference type="HAMAP-Rule" id="MF_01106"/>
    </source>
</evidence>